<keyword evidence="4 7" id="KW-0406">Ion transport</keyword>
<comment type="function">
    <text evidence="7">This protein is part of the stalk that links CF(0) to CF(1). It either transmits conformational changes from CF(0) to CF(1) or is implicated in proton conduction.</text>
</comment>
<reference evidence="8 9" key="1">
    <citation type="submission" date="2020-08" db="EMBL/GenBank/DDBJ databases">
        <title>Genomic Encyclopedia of Type Strains, Phase IV (KMG-IV): sequencing the most valuable type-strain genomes for metagenomic binning, comparative biology and taxonomic classification.</title>
        <authorList>
            <person name="Goeker M."/>
        </authorList>
    </citation>
    <scope>NUCLEOTIDE SEQUENCE [LARGE SCALE GENOMIC DNA]</scope>
    <source>
        <strain evidence="8 9">DSM 29568</strain>
    </source>
</reference>
<evidence type="ECO:0000256" key="6">
    <source>
        <dbReference type="ARBA" id="ARBA00023310"/>
    </source>
</evidence>
<comment type="function">
    <text evidence="7">F(1)F(0) ATP synthase produces ATP from ADP in the presence of a proton or sodium gradient. F-type ATPases consist of two structural domains, F(1) containing the extramembraneous catalytic core and F(0) containing the membrane proton channel, linked together by a central stalk and a peripheral stalk. During catalysis, ATP synthesis in the catalytic domain of F(1) is coupled via a rotary mechanism of the central stalk subunits to proton translocation.</text>
</comment>
<evidence type="ECO:0000313" key="8">
    <source>
        <dbReference type="EMBL" id="MBB4119323.1"/>
    </source>
</evidence>
<evidence type="ECO:0000256" key="3">
    <source>
        <dbReference type="ARBA" id="ARBA00022781"/>
    </source>
</evidence>
<keyword evidence="7" id="KW-1003">Cell membrane</keyword>
<evidence type="ECO:0000256" key="4">
    <source>
        <dbReference type="ARBA" id="ARBA00023065"/>
    </source>
</evidence>
<dbReference type="InterPro" id="IPR026015">
    <property type="entry name" value="ATP_synth_OSCP/delta_N_sf"/>
</dbReference>
<dbReference type="PANTHER" id="PTHR11910">
    <property type="entry name" value="ATP SYNTHASE DELTA CHAIN"/>
    <property type="match status" value="1"/>
</dbReference>
<evidence type="ECO:0000313" key="9">
    <source>
        <dbReference type="Proteomes" id="UP000553034"/>
    </source>
</evidence>
<keyword evidence="3 7" id="KW-0375">Hydrogen ion transport</keyword>
<dbReference type="Gene3D" id="1.10.520.20">
    <property type="entry name" value="N-terminal domain of the delta subunit of the F1F0-ATP synthase"/>
    <property type="match status" value="1"/>
</dbReference>
<evidence type="ECO:0000256" key="1">
    <source>
        <dbReference type="ARBA" id="ARBA00004370"/>
    </source>
</evidence>
<keyword evidence="6 7" id="KW-0066">ATP synthesis</keyword>
<dbReference type="GO" id="GO:0046933">
    <property type="term" value="F:proton-transporting ATP synthase activity, rotational mechanism"/>
    <property type="evidence" value="ECO:0007669"/>
    <property type="project" value="UniProtKB-UniRule"/>
</dbReference>
<dbReference type="PRINTS" id="PR00125">
    <property type="entry name" value="ATPASEDELTA"/>
</dbReference>
<keyword evidence="7" id="KW-0139">CF(1)</keyword>
<name>A0A840ES14_9FLAO</name>
<dbReference type="GO" id="GO:0005886">
    <property type="term" value="C:plasma membrane"/>
    <property type="evidence" value="ECO:0007669"/>
    <property type="project" value="UniProtKB-SubCell"/>
</dbReference>
<comment type="similarity">
    <text evidence="7">Belongs to the ATPase delta chain family.</text>
</comment>
<comment type="subcellular location">
    <subcellularLocation>
        <location evidence="7">Cell membrane</location>
        <topology evidence="7">Peripheral membrane protein</topology>
    </subcellularLocation>
    <subcellularLocation>
        <location evidence="1">Membrane</location>
    </subcellularLocation>
</comment>
<organism evidence="8 9">
    <name type="scientific">Mesonia hippocampi</name>
    <dbReference type="NCBI Taxonomy" id="1628250"/>
    <lineage>
        <taxon>Bacteria</taxon>
        <taxon>Pseudomonadati</taxon>
        <taxon>Bacteroidota</taxon>
        <taxon>Flavobacteriia</taxon>
        <taxon>Flavobacteriales</taxon>
        <taxon>Flavobacteriaceae</taxon>
        <taxon>Mesonia</taxon>
    </lineage>
</organism>
<dbReference type="Proteomes" id="UP000553034">
    <property type="component" value="Unassembled WGS sequence"/>
</dbReference>
<dbReference type="AlphaFoldDB" id="A0A840ES14"/>
<dbReference type="SUPFAM" id="SSF47928">
    <property type="entry name" value="N-terminal domain of the delta subunit of the F1F0-ATP synthase"/>
    <property type="match status" value="1"/>
</dbReference>
<evidence type="ECO:0000256" key="5">
    <source>
        <dbReference type="ARBA" id="ARBA00023136"/>
    </source>
</evidence>
<protein>
    <recommendedName>
        <fullName evidence="7">ATP synthase subunit delta</fullName>
    </recommendedName>
    <alternativeName>
        <fullName evidence="7">ATP synthase F(1) sector subunit delta</fullName>
    </alternativeName>
    <alternativeName>
        <fullName evidence="7">F-type ATPase subunit delta</fullName>
        <shortName evidence="7">F-ATPase subunit delta</shortName>
    </alternativeName>
</protein>
<dbReference type="Pfam" id="PF00213">
    <property type="entry name" value="OSCP"/>
    <property type="match status" value="1"/>
</dbReference>
<dbReference type="PROSITE" id="PS00389">
    <property type="entry name" value="ATPASE_DELTA"/>
    <property type="match status" value="1"/>
</dbReference>
<dbReference type="HAMAP" id="MF_01416">
    <property type="entry name" value="ATP_synth_delta_bact"/>
    <property type="match status" value="1"/>
</dbReference>
<accession>A0A840ES14</accession>
<sequence length="184" mass="20593">MASTRAAQRYAKALLELAQEKNCLKEISTDISLIKQTLHSSKDLKLALKNPVIKPQQKKEVLQQVFSNTHQITKELFNVLIANGRINSLDLVANQYQKLANKLNNITDVQVITAETLSTEMREKVMQKLAELTKSEIKLSEKINKDIIGGFILKIGDIQYDASIAGKLNALKQQFNNSNTVVSN</sequence>
<dbReference type="RefSeq" id="WP_183477680.1">
    <property type="nucleotide sequence ID" value="NZ_JACIFO010000006.1"/>
</dbReference>
<dbReference type="GO" id="GO:0045259">
    <property type="term" value="C:proton-transporting ATP synthase complex"/>
    <property type="evidence" value="ECO:0007669"/>
    <property type="project" value="UniProtKB-KW"/>
</dbReference>
<keyword evidence="5 7" id="KW-0472">Membrane</keyword>
<evidence type="ECO:0000256" key="7">
    <source>
        <dbReference type="HAMAP-Rule" id="MF_01416"/>
    </source>
</evidence>
<comment type="caution">
    <text evidence="8">The sequence shown here is derived from an EMBL/GenBank/DDBJ whole genome shotgun (WGS) entry which is preliminary data.</text>
</comment>
<keyword evidence="2 7" id="KW-0813">Transport</keyword>
<dbReference type="InterPro" id="IPR000711">
    <property type="entry name" value="ATPase_OSCP/dsu"/>
</dbReference>
<dbReference type="InterPro" id="IPR020781">
    <property type="entry name" value="ATPase_OSCP/d_CS"/>
</dbReference>
<dbReference type="EMBL" id="JACIFO010000006">
    <property type="protein sequence ID" value="MBB4119323.1"/>
    <property type="molecule type" value="Genomic_DNA"/>
</dbReference>
<keyword evidence="9" id="KW-1185">Reference proteome</keyword>
<gene>
    <name evidence="7" type="primary">atpH</name>
    <name evidence="8" type="ORF">GGR32_001621</name>
</gene>
<proteinExistence type="inferred from homology"/>
<dbReference type="NCBIfam" id="TIGR01145">
    <property type="entry name" value="ATP_synt_delta"/>
    <property type="match status" value="1"/>
</dbReference>
<evidence type="ECO:0000256" key="2">
    <source>
        <dbReference type="ARBA" id="ARBA00022448"/>
    </source>
</evidence>